<keyword evidence="2" id="KW-0479">Metal-binding</keyword>
<protein>
    <recommendedName>
        <fullName evidence="7">Chitin-binding type-4 domain-containing protein</fullName>
    </recommendedName>
</protein>
<evidence type="ECO:0000256" key="1">
    <source>
        <dbReference type="ARBA" id="ARBA00001973"/>
    </source>
</evidence>
<comment type="similarity">
    <text evidence="6">Belongs to the polysaccharide monooxygenase AA13 family.</text>
</comment>
<gene>
    <name evidence="8" type="ORF">AAFC00_001532</name>
</gene>
<keyword evidence="4" id="KW-1015">Disulfide bond</keyword>
<evidence type="ECO:0000256" key="4">
    <source>
        <dbReference type="ARBA" id="ARBA00023157"/>
    </source>
</evidence>
<keyword evidence="9" id="KW-1185">Reference proteome</keyword>
<evidence type="ECO:0000256" key="6">
    <source>
        <dbReference type="ARBA" id="ARBA00034311"/>
    </source>
</evidence>
<keyword evidence="5" id="KW-0325">Glycoprotein</keyword>
<keyword evidence="3" id="KW-0186">Copper</keyword>
<reference evidence="8 9" key="1">
    <citation type="submission" date="2024-07" db="EMBL/GenBank/DDBJ databases">
        <title>Draft sequence of the Neodothiora populina.</title>
        <authorList>
            <person name="Drown D.D."/>
            <person name="Schuette U.S."/>
            <person name="Buechlein A.B."/>
            <person name="Rusch D.R."/>
            <person name="Winton L.W."/>
            <person name="Adams G.A."/>
        </authorList>
    </citation>
    <scope>NUCLEOTIDE SEQUENCE [LARGE SCALE GENOMIC DNA]</scope>
    <source>
        <strain evidence="8 9">CPC 39397</strain>
    </source>
</reference>
<name>A0ABR3PP75_9PEZI</name>
<comment type="caution">
    <text evidence="8">The sequence shown here is derived from an EMBL/GenBank/DDBJ whole genome shotgun (WGS) entry which is preliminary data.</text>
</comment>
<accession>A0ABR3PP75</accession>
<organism evidence="8 9">
    <name type="scientific">Neodothiora populina</name>
    <dbReference type="NCBI Taxonomy" id="2781224"/>
    <lineage>
        <taxon>Eukaryota</taxon>
        <taxon>Fungi</taxon>
        <taxon>Dikarya</taxon>
        <taxon>Ascomycota</taxon>
        <taxon>Pezizomycotina</taxon>
        <taxon>Dothideomycetes</taxon>
        <taxon>Dothideomycetidae</taxon>
        <taxon>Dothideales</taxon>
        <taxon>Dothioraceae</taxon>
        <taxon>Neodothiora</taxon>
    </lineage>
</organism>
<evidence type="ECO:0000256" key="3">
    <source>
        <dbReference type="ARBA" id="ARBA00023008"/>
    </source>
</evidence>
<comment type="cofactor">
    <cofactor evidence="1">
        <name>Cu(2+)</name>
        <dbReference type="ChEBI" id="CHEBI:29036"/>
    </cofactor>
</comment>
<dbReference type="PANTHER" id="PTHR36575:SF2">
    <property type="entry name" value="CHITIN-BINDING TYPE-4 DOMAIN-CONTAINING PROTEIN-RELATED"/>
    <property type="match status" value="1"/>
</dbReference>
<sequence length="319" mass="32837">MKYTASALAVVGMAASVHGHGFITSPTARMPGSEMQAGCGQQVFNNQKGDNYGNIQGELQVAATQNDYDAAACNIWLCKGYKYKDNTANVQTYTAGQKVDFKFDIRAPHTGVANVSIVNTATNSVIGSPLASWDVFASNSNSDYANQTSFSITIPSDLGSTCSTAGACVIQHYWDAHDIDQTYESCVDFTVGGSGSGSDSASVSSVAANTQVASSTAAISSYVATASSSSCTTTLTISSSSAAATSAAAVVSAVASQVPTAALSSTITASATGTAASSMKPIPSGLTLGDLLEWIDYLYAKDETTYNGKARRHARSFRG</sequence>
<evidence type="ECO:0000259" key="7">
    <source>
        <dbReference type="Pfam" id="PF03067"/>
    </source>
</evidence>
<evidence type="ECO:0000313" key="8">
    <source>
        <dbReference type="EMBL" id="KAL1311360.1"/>
    </source>
</evidence>
<evidence type="ECO:0000256" key="2">
    <source>
        <dbReference type="ARBA" id="ARBA00022723"/>
    </source>
</evidence>
<dbReference type="GeneID" id="95975235"/>
<dbReference type="Proteomes" id="UP001562354">
    <property type="component" value="Unassembled WGS sequence"/>
</dbReference>
<dbReference type="PANTHER" id="PTHR36575">
    <property type="entry name" value="BINDING PROTEIN, PUTATIVE (AFU_ORTHOLOGUE AFUA_1G14430)-RELATED"/>
    <property type="match status" value="1"/>
</dbReference>
<evidence type="ECO:0000256" key="5">
    <source>
        <dbReference type="ARBA" id="ARBA00023180"/>
    </source>
</evidence>
<dbReference type="InterPro" id="IPR004302">
    <property type="entry name" value="Cellulose/chitin-bd_N"/>
</dbReference>
<dbReference type="Pfam" id="PF03067">
    <property type="entry name" value="LPMO_10"/>
    <property type="match status" value="1"/>
</dbReference>
<evidence type="ECO:0000313" key="9">
    <source>
        <dbReference type="Proteomes" id="UP001562354"/>
    </source>
</evidence>
<dbReference type="Gene3D" id="2.70.50.70">
    <property type="match status" value="1"/>
</dbReference>
<dbReference type="InterPro" id="IPR052282">
    <property type="entry name" value="Starch-active_LPMO"/>
</dbReference>
<dbReference type="RefSeq" id="XP_069204209.1">
    <property type="nucleotide sequence ID" value="XM_069340737.1"/>
</dbReference>
<dbReference type="EMBL" id="JBFMKM010000003">
    <property type="protein sequence ID" value="KAL1311360.1"/>
    <property type="molecule type" value="Genomic_DNA"/>
</dbReference>
<feature type="domain" description="Chitin-binding type-4" evidence="7">
    <location>
        <begin position="20"/>
        <end position="189"/>
    </location>
</feature>
<proteinExistence type="inferred from homology"/>